<evidence type="ECO:0000313" key="4">
    <source>
        <dbReference type="Proteomes" id="UP001501844"/>
    </source>
</evidence>
<name>A0ABP8FJP7_9BACT</name>
<accession>A0ABP8FJP7</accession>
<dbReference type="Gene3D" id="3.30.2350.10">
    <property type="entry name" value="Pseudouridine synthase"/>
    <property type="match status" value="1"/>
</dbReference>
<dbReference type="EMBL" id="BAABGX010000002">
    <property type="protein sequence ID" value="GAA4305386.1"/>
    <property type="molecule type" value="Genomic_DNA"/>
</dbReference>
<reference evidence="4" key="1">
    <citation type="journal article" date="2019" name="Int. J. Syst. Evol. Microbiol.">
        <title>The Global Catalogue of Microorganisms (GCM) 10K type strain sequencing project: providing services to taxonomists for standard genome sequencing and annotation.</title>
        <authorList>
            <consortium name="The Broad Institute Genomics Platform"/>
            <consortium name="The Broad Institute Genome Sequencing Center for Infectious Disease"/>
            <person name="Wu L."/>
            <person name="Ma J."/>
        </authorList>
    </citation>
    <scope>NUCLEOTIDE SEQUENCE [LARGE SCALE GENOMIC DNA]</scope>
    <source>
        <strain evidence="4">JCM 17917</strain>
    </source>
</reference>
<dbReference type="InterPro" id="IPR006145">
    <property type="entry name" value="PsdUridine_synth_RsuA/RluA"/>
</dbReference>
<dbReference type="PANTHER" id="PTHR21600">
    <property type="entry name" value="MITOCHONDRIAL RNA PSEUDOURIDINE SYNTHASE"/>
    <property type="match status" value="1"/>
</dbReference>
<comment type="similarity">
    <text evidence="1">Belongs to the pseudouridine synthase RluA family.</text>
</comment>
<dbReference type="RefSeq" id="WP_345165217.1">
    <property type="nucleotide sequence ID" value="NZ_BAABGX010000002.1"/>
</dbReference>
<dbReference type="InterPro" id="IPR050188">
    <property type="entry name" value="RluA_PseudoU_synthase"/>
</dbReference>
<dbReference type="PANTHER" id="PTHR21600:SF44">
    <property type="entry name" value="RIBOSOMAL LARGE SUBUNIT PSEUDOURIDINE SYNTHASE D"/>
    <property type="match status" value="1"/>
</dbReference>
<comment type="caution">
    <text evidence="3">The sequence shown here is derived from an EMBL/GenBank/DDBJ whole genome shotgun (WGS) entry which is preliminary data.</text>
</comment>
<evidence type="ECO:0000313" key="3">
    <source>
        <dbReference type="EMBL" id="GAA4305386.1"/>
    </source>
</evidence>
<evidence type="ECO:0000256" key="1">
    <source>
        <dbReference type="ARBA" id="ARBA00010876"/>
    </source>
</evidence>
<dbReference type="SUPFAM" id="SSF55120">
    <property type="entry name" value="Pseudouridine synthase"/>
    <property type="match status" value="1"/>
</dbReference>
<dbReference type="Proteomes" id="UP001501844">
    <property type="component" value="Unassembled WGS sequence"/>
</dbReference>
<dbReference type="Pfam" id="PF00849">
    <property type="entry name" value="PseudoU_synth_2"/>
    <property type="match status" value="1"/>
</dbReference>
<sequence length="237" mass="27182">MKLPAFQDLIIFENEDYIVVNKPPFLATLEDRSFQSSNLLALARDYCEDAQACHRIDKETSGALAIAKNPEAYRHLSMQFEDRKVSKVYHAVVWGSYEFKDLLVDRAIQPGLKGIAKLAYKGKPAQTYFTTLEKYARHTLLECKPVTGRMHQIRLHLAYLKASIVHDEMYGGQPLFLSSLKRKFNLAKDTEEQPLIKRFALHSYQLGFTLLNGEPVTITAEYPKDFQVLVKLLRQNS</sequence>
<feature type="domain" description="Pseudouridine synthase RsuA/RluA-like" evidence="2">
    <location>
        <begin position="16"/>
        <end position="158"/>
    </location>
</feature>
<gene>
    <name evidence="3" type="ORF">GCM10023183_19550</name>
</gene>
<dbReference type="InterPro" id="IPR020103">
    <property type="entry name" value="PsdUridine_synth_cat_dom_sf"/>
</dbReference>
<proteinExistence type="inferred from homology"/>
<organism evidence="3 4">
    <name type="scientific">Nibribacter koreensis</name>
    <dbReference type="NCBI Taxonomy" id="1084519"/>
    <lineage>
        <taxon>Bacteria</taxon>
        <taxon>Pseudomonadati</taxon>
        <taxon>Bacteroidota</taxon>
        <taxon>Cytophagia</taxon>
        <taxon>Cytophagales</taxon>
        <taxon>Hymenobacteraceae</taxon>
        <taxon>Nibribacter</taxon>
    </lineage>
</organism>
<evidence type="ECO:0000259" key="2">
    <source>
        <dbReference type="Pfam" id="PF00849"/>
    </source>
</evidence>
<dbReference type="CDD" id="cd02869">
    <property type="entry name" value="PseudoU_synth_RluA_like"/>
    <property type="match status" value="1"/>
</dbReference>
<keyword evidence="4" id="KW-1185">Reference proteome</keyword>
<protein>
    <submittedName>
        <fullName evidence="3">RluA family pseudouridine synthase</fullName>
    </submittedName>
</protein>